<dbReference type="WBParaSite" id="PS1159_v2.g2779.t1">
    <property type="protein sequence ID" value="PS1159_v2.g2779.t1"/>
    <property type="gene ID" value="PS1159_v2.g2779"/>
</dbReference>
<dbReference type="Proteomes" id="UP000887580">
    <property type="component" value="Unplaced"/>
</dbReference>
<protein>
    <submittedName>
        <fullName evidence="2">rRNA processing protein EBP2</fullName>
    </submittedName>
</protein>
<sequence length="190" mass="21275">MVYVFNERRFTRACQQKAQQRRNAYEAFEHEFAEIRKQALPILDQLQVLDLEDLRYEILRSKFLQLEKRAAQIAKILQKKKQKEKRKADEEEKKRSRQKEAIDEYTDDAEDRTPAFFIKEPGAPTRVSSDQGNSKFASRGGGRGRGFASRGGGFASRGGGGRGGGGRGGGFGQSIGHQGYASSPPPYVMV</sequence>
<evidence type="ECO:0000313" key="1">
    <source>
        <dbReference type="Proteomes" id="UP000887580"/>
    </source>
</evidence>
<name>A0AC35GAU4_9BILA</name>
<organism evidence="1 2">
    <name type="scientific">Panagrolaimus sp. PS1159</name>
    <dbReference type="NCBI Taxonomy" id="55785"/>
    <lineage>
        <taxon>Eukaryota</taxon>
        <taxon>Metazoa</taxon>
        <taxon>Ecdysozoa</taxon>
        <taxon>Nematoda</taxon>
        <taxon>Chromadorea</taxon>
        <taxon>Rhabditida</taxon>
        <taxon>Tylenchina</taxon>
        <taxon>Panagrolaimomorpha</taxon>
        <taxon>Panagrolaimoidea</taxon>
        <taxon>Panagrolaimidae</taxon>
        <taxon>Panagrolaimus</taxon>
    </lineage>
</organism>
<proteinExistence type="predicted"/>
<accession>A0AC35GAU4</accession>
<evidence type="ECO:0000313" key="2">
    <source>
        <dbReference type="WBParaSite" id="PS1159_v2.g2779.t1"/>
    </source>
</evidence>
<reference evidence="2" key="1">
    <citation type="submission" date="2022-11" db="UniProtKB">
        <authorList>
            <consortium name="WormBaseParasite"/>
        </authorList>
    </citation>
    <scope>IDENTIFICATION</scope>
</reference>